<dbReference type="FunFam" id="2.10.25.10:FF:000055">
    <property type="entry name" value="alpha-tectorin isoform X1"/>
    <property type="match status" value="2"/>
</dbReference>
<reference evidence="7" key="2">
    <citation type="submission" date="2020-02" db="EMBL/GenBank/DDBJ databases">
        <title>Esox lucius (northern pike) genome, fEsoLuc1, primary haplotype.</title>
        <authorList>
            <person name="Myers G."/>
            <person name="Karagic N."/>
            <person name="Meyer A."/>
            <person name="Pippel M."/>
            <person name="Reichard M."/>
            <person name="Winkler S."/>
            <person name="Tracey A."/>
            <person name="Sims Y."/>
            <person name="Howe K."/>
            <person name="Rhie A."/>
            <person name="Formenti G."/>
            <person name="Durbin R."/>
            <person name="Fedrigo O."/>
            <person name="Jarvis E.D."/>
        </authorList>
    </citation>
    <scope>NUCLEOTIDE SEQUENCE [LARGE SCALE GENOMIC DNA]</scope>
</reference>
<evidence type="ECO:0000256" key="1">
    <source>
        <dbReference type="ARBA" id="ARBA00004370"/>
    </source>
</evidence>
<dbReference type="Ensembl" id="ENSELUT00000036946.3">
    <property type="protein sequence ID" value="ENSELUP00000025291.3"/>
    <property type="gene ID" value="ENSELUG00000024005.3"/>
</dbReference>
<dbReference type="CDD" id="cd19941">
    <property type="entry name" value="TIL"/>
    <property type="match status" value="2"/>
</dbReference>
<dbReference type="SMART" id="SM00216">
    <property type="entry name" value="VWD"/>
    <property type="match status" value="2"/>
</dbReference>
<dbReference type="SMART" id="SM00832">
    <property type="entry name" value="C8"/>
    <property type="match status" value="2"/>
</dbReference>
<evidence type="ECO:0000313" key="7">
    <source>
        <dbReference type="Ensembl" id="ENSELUP00000025291.3"/>
    </source>
</evidence>
<keyword evidence="8" id="KW-1185">Reference proteome</keyword>
<evidence type="ECO:0000256" key="4">
    <source>
        <dbReference type="ARBA" id="ARBA00023157"/>
    </source>
</evidence>
<reference evidence="7" key="3">
    <citation type="submission" date="2025-08" db="UniProtKB">
        <authorList>
            <consortium name="Ensembl"/>
        </authorList>
    </citation>
    <scope>IDENTIFICATION</scope>
</reference>
<reference evidence="8" key="1">
    <citation type="journal article" date="2014" name="PLoS ONE">
        <title>The genome and linkage map of the northern pike (Esox lucius): conserved synteny revealed between the salmonid sister group and the Neoteleostei.</title>
        <authorList>
            <person name="Rondeau E.B."/>
            <person name="Minkley D.R."/>
            <person name="Leong J.S."/>
            <person name="Messmer A.M."/>
            <person name="Jantzen J.R."/>
            <person name="von Schalburg K.R."/>
            <person name="Lemon C."/>
            <person name="Bird N.H."/>
            <person name="Koop B.F."/>
        </authorList>
    </citation>
    <scope>NUCLEOTIDE SEQUENCE</scope>
</reference>
<dbReference type="PANTHER" id="PTHR46160">
    <property type="entry name" value="ALPHA-TECTORIN-RELATED"/>
    <property type="match status" value="1"/>
</dbReference>
<feature type="domain" description="VWFD" evidence="6">
    <location>
        <begin position="795"/>
        <end position="908"/>
    </location>
</feature>
<evidence type="ECO:0000256" key="2">
    <source>
        <dbReference type="ARBA" id="ARBA00022729"/>
    </source>
</evidence>
<dbReference type="Pfam" id="PF00094">
    <property type="entry name" value="VWD"/>
    <property type="match status" value="3"/>
</dbReference>
<keyword evidence="2" id="KW-0732">Signal</keyword>
<feature type="domain" description="VWFD" evidence="6">
    <location>
        <begin position="1"/>
        <end position="148"/>
    </location>
</feature>
<dbReference type="InterPro" id="IPR036084">
    <property type="entry name" value="Ser_inhib-like_sf"/>
</dbReference>
<reference evidence="7" key="4">
    <citation type="submission" date="2025-09" db="UniProtKB">
        <authorList>
            <consortium name="Ensembl"/>
        </authorList>
    </citation>
    <scope>IDENTIFICATION</scope>
</reference>
<dbReference type="InterPro" id="IPR052749">
    <property type="entry name" value="Alpha-tectorin"/>
</dbReference>
<dbReference type="Pfam" id="PF01826">
    <property type="entry name" value="TIL"/>
    <property type="match status" value="2"/>
</dbReference>
<dbReference type="GO" id="GO:0016020">
    <property type="term" value="C:membrane"/>
    <property type="evidence" value="ECO:0007669"/>
    <property type="project" value="UniProtKB-SubCell"/>
</dbReference>
<accession>A0A3P8Z939</accession>
<evidence type="ECO:0000313" key="8">
    <source>
        <dbReference type="Proteomes" id="UP000265140"/>
    </source>
</evidence>
<dbReference type="InterPro" id="IPR014853">
    <property type="entry name" value="VWF/SSPO/ZAN-like_Cys-rich_dom"/>
</dbReference>
<feature type="domain" description="VWFD" evidence="6">
    <location>
        <begin position="382"/>
        <end position="536"/>
    </location>
</feature>
<keyword evidence="4" id="KW-1015">Disulfide bond</keyword>
<dbReference type="Pfam" id="PF12714">
    <property type="entry name" value="TILa"/>
    <property type="match status" value="1"/>
</dbReference>
<dbReference type="GeneTree" id="ENSGT00950000183155"/>
<organism evidence="7 8">
    <name type="scientific">Esox lucius</name>
    <name type="common">Northern pike</name>
    <dbReference type="NCBI Taxonomy" id="8010"/>
    <lineage>
        <taxon>Eukaryota</taxon>
        <taxon>Metazoa</taxon>
        <taxon>Chordata</taxon>
        <taxon>Craniata</taxon>
        <taxon>Vertebrata</taxon>
        <taxon>Euteleostomi</taxon>
        <taxon>Actinopterygii</taxon>
        <taxon>Neopterygii</taxon>
        <taxon>Teleostei</taxon>
        <taxon>Protacanthopterygii</taxon>
        <taxon>Esociformes</taxon>
        <taxon>Esocidae</taxon>
        <taxon>Esox</taxon>
    </lineage>
</organism>
<keyword evidence="3" id="KW-0472">Membrane</keyword>
<dbReference type="InterPro" id="IPR002919">
    <property type="entry name" value="TIL_dom"/>
</dbReference>
<protein>
    <recommendedName>
        <fullName evidence="6">VWFD domain-containing protein</fullName>
    </recommendedName>
</protein>
<proteinExistence type="predicted"/>
<dbReference type="Gene3D" id="2.10.25.10">
    <property type="entry name" value="Laminin"/>
    <property type="match status" value="2"/>
</dbReference>
<dbReference type="Proteomes" id="UP000265140">
    <property type="component" value="Chromosome 5"/>
</dbReference>
<dbReference type="SUPFAM" id="SSF57567">
    <property type="entry name" value="Serine protease inhibitors"/>
    <property type="match status" value="2"/>
</dbReference>
<dbReference type="Pfam" id="PF08742">
    <property type="entry name" value="C8"/>
    <property type="match status" value="2"/>
</dbReference>
<dbReference type="PANTHER" id="PTHR46160:SF9">
    <property type="entry name" value="PROTEIN PRY2-RELATED"/>
    <property type="match status" value="1"/>
</dbReference>
<dbReference type="STRING" id="8010.ENSELUP00000025291"/>
<sequence length="908" mass="99549">MFCLLTHIFFRNGTYITNFPKVCKLLSTTVAFLFCPSFNVLYFFLHIQINGTFASTPFSLRNGTIQVYQSGFSVAVSTDFGLLVTYDAYHYVTINVPADYFNSTCGLCGTFNNHPEDDFRSRSGLVLASDVDFANSWQSAEDDDPACHRIQCAGLSCASCTDAQRSLYGNNAYCGILQDPTGPFAPCHAQLPPQTYVENCLYDLCVGGGYQPILCQSLNAYATQCQQRNIHPGLWRRQGFCGKYSMGMSNLQLKILFLFSTLFFTHCTQLAYILNSSFFHCIWSEISCPANSHFESQGTGCPATCNNLNASIGCPLPSQESCICNTGYVLSAGVCVPLAQCGCTFENRYYSSGATIILDENCGRRCSCNQGTMTCYSNRCSELEACVGQGLYRTFDGVSFQYPGACGLIVSRVMGSSLYPHFVVTVEKVPTGQQGFHRLLKFEAEGTQVAIEMGSGSVVIYSIVLRTAFGVTVQTDWPHLVRITAPGTYNNSLGGLCGNYNGNGADEFSTPDGVPVNNSMLFGDSWRDGSLSAFCVEPWGEPRTGQNTSAYYSDQSCGLIASPRGPFSLCQSMLEPRQRVEECVQSLTLSGGAQEVLCEALRDYALLCQQNGITIGDWRSITDCSKYLPTLQLHLYWSWNNDSKKILYIQLPESDANNGRPLLFLKCVPPMLCSPTGQTCPTNSHYVLCGTSCPASCPSLTFPFSCVATCQEGCQCNDGFLLSANQCVVPTGCGCTYHGRYRQGGESFWDGDMCQSQCTCNGTTGAVQCTPYACAPDESCRVVDGEYGCHPNPSGTCSASGDPHYRTFDGKTFDFQGTCRYVLATLCGNTTRGLQPFSVEARNEQWNGLTVSITAEVFVNVWNHQVHISRNRVGVVEVNGKTFSFFFLTVLTNRTESVTKFRKFKCDY</sequence>
<dbReference type="AlphaFoldDB" id="A0A3P8Z939"/>
<evidence type="ECO:0000256" key="5">
    <source>
        <dbReference type="ARBA" id="ARBA00023180"/>
    </source>
</evidence>
<dbReference type="InterPro" id="IPR001846">
    <property type="entry name" value="VWF_type-D"/>
</dbReference>
<keyword evidence="5" id="KW-0325">Glycoprotein</keyword>
<dbReference type="InterPro" id="IPR025615">
    <property type="entry name" value="TILa_dom"/>
</dbReference>
<name>A0A3P8Z939_ESOLU</name>
<evidence type="ECO:0000256" key="3">
    <source>
        <dbReference type="ARBA" id="ARBA00023136"/>
    </source>
</evidence>
<dbReference type="Bgee" id="ENSELUG00000024005">
    <property type="expression patterns" value="Expressed in pharyngeal gill and 8 other cell types or tissues"/>
</dbReference>
<dbReference type="PROSITE" id="PS51233">
    <property type="entry name" value="VWFD"/>
    <property type="match status" value="3"/>
</dbReference>
<comment type="subcellular location">
    <subcellularLocation>
        <location evidence="1">Membrane</location>
    </subcellularLocation>
</comment>
<evidence type="ECO:0000259" key="6">
    <source>
        <dbReference type="PROSITE" id="PS51233"/>
    </source>
</evidence>